<dbReference type="InterPro" id="IPR003778">
    <property type="entry name" value="CT_A_B"/>
</dbReference>
<accession>A0ABQ6KDA4</accession>
<evidence type="ECO:0000256" key="4">
    <source>
        <dbReference type="SAM" id="MobiDB-lite"/>
    </source>
</evidence>
<dbReference type="Pfam" id="PF02626">
    <property type="entry name" value="CT_A_B"/>
    <property type="match status" value="1"/>
</dbReference>
<dbReference type="InterPro" id="IPR052708">
    <property type="entry name" value="PxpC"/>
</dbReference>
<evidence type="ECO:0000256" key="3">
    <source>
        <dbReference type="ARBA" id="ARBA00022840"/>
    </source>
</evidence>
<evidence type="ECO:0000313" key="7">
    <source>
        <dbReference type="Proteomes" id="UP001157034"/>
    </source>
</evidence>
<feature type="domain" description="Carboxyltransferase" evidence="5">
    <location>
        <begin position="28"/>
        <end position="233"/>
    </location>
</feature>
<keyword evidence="7" id="KW-1185">Reference proteome</keyword>
<keyword evidence="2" id="KW-0378">Hydrolase</keyword>
<dbReference type="PANTHER" id="PTHR43309:SF3">
    <property type="entry name" value="5-OXOPROLINASE SUBUNIT C"/>
    <property type="match status" value="1"/>
</dbReference>
<evidence type="ECO:0000256" key="1">
    <source>
        <dbReference type="ARBA" id="ARBA00022741"/>
    </source>
</evidence>
<name>A0ABQ6KDA4_9MICO</name>
<protein>
    <recommendedName>
        <fullName evidence="5">Carboxyltransferase domain-containing protein</fullName>
    </recommendedName>
</protein>
<feature type="region of interest" description="Disordered" evidence="4">
    <location>
        <begin position="207"/>
        <end position="303"/>
    </location>
</feature>
<evidence type="ECO:0000313" key="6">
    <source>
        <dbReference type="EMBL" id="GMA96527.1"/>
    </source>
</evidence>
<feature type="compositionally biased region" description="Basic residues" evidence="4">
    <location>
        <begin position="234"/>
        <end position="243"/>
    </location>
</feature>
<dbReference type="SMART" id="SM00797">
    <property type="entry name" value="AHS2"/>
    <property type="match status" value="1"/>
</dbReference>
<evidence type="ECO:0000256" key="2">
    <source>
        <dbReference type="ARBA" id="ARBA00022801"/>
    </source>
</evidence>
<gene>
    <name evidence="6" type="ORF">GCM10025881_33510</name>
</gene>
<keyword evidence="3" id="KW-0067">ATP-binding</keyword>
<sequence length="303" mass="31135">MTGRRELNVLAPGILSLIEDAGRLGWLSAGVGVSGAADPGSYELANRLVANPPGAAAIEVTMGGLRAEVGCRTVVAVTGAPAQLTVDGRAFGHDSVVPVEPGQVIELGMPPVGVRSYLAIRGGIDVEPVLGSRSTDTMSGLGPPALAAGDVLPIGAEPAEWPIVDVAPVPPLEAGTVVVRAMAGPRAEWFAAPHVIFETEWIASPPPTASACASTRPTRRRDRPARSTASCRSRGCRSARSRCPRAASRSPSSPTTPSRAATRSSRPSTAPTSDGSRSCAPASACASHSTAGRAPRRSTFWWI</sequence>
<evidence type="ECO:0000259" key="5">
    <source>
        <dbReference type="SMART" id="SM00797"/>
    </source>
</evidence>
<dbReference type="EMBL" id="BSVB01000001">
    <property type="protein sequence ID" value="GMA96527.1"/>
    <property type="molecule type" value="Genomic_DNA"/>
</dbReference>
<reference evidence="7" key="1">
    <citation type="journal article" date="2019" name="Int. J. Syst. Evol. Microbiol.">
        <title>The Global Catalogue of Microorganisms (GCM) 10K type strain sequencing project: providing services to taxonomists for standard genome sequencing and annotation.</title>
        <authorList>
            <consortium name="The Broad Institute Genomics Platform"/>
            <consortium name="The Broad Institute Genome Sequencing Center for Infectious Disease"/>
            <person name="Wu L."/>
            <person name="Ma J."/>
        </authorList>
    </citation>
    <scope>NUCLEOTIDE SEQUENCE [LARGE SCALE GENOMIC DNA]</scope>
    <source>
        <strain evidence="7">NBRC 108894</strain>
    </source>
</reference>
<dbReference type="PANTHER" id="PTHR43309">
    <property type="entry name" value="5-OXOPROLINASE SUBUNIT C"/>
    <property type="match status" value="1"/>
</dbReference>
<keyword evidence="1" id="KW-0547">Nucleotide-binding</keyword>
<organism evidence="6 7">
    <name type="scientific">Pseudolysinimonas kribbensis</name>
    <dbReference type="NCBI Taxonomy" id="433641"/>
    <lineage>
        <taxon>Bacteria</taxon>
        <taxon>Bacillati</taxon>
        <taxon>Actinomycetota</taxon>
        <taxon>Actinomycetes</taxon>
        <taxon>Micrococcales</taxon>
        <taxon>Microbacteriaceae</taxon>
        <taxon>Pseudolysinimonas</taxon>
    </lineage>
</organism>
<proteinExistence type="predicted"/>
<dbReference type="Proteomes" id="UP001157034">
    <property type="component" value="Unassembled WGS sequence"/>
</dbReference>
<comment type="caution">
    <text evidence="6">The sequence shown here is derived from an EMBL/GenBank/DDBJ whole genome shotgun (WGS) entry which is preliminary data.</text>
</comment>
<feature type="compositionally biased region" description="Low complexity" evidence="4">
    <location>
        <begin position="244"/>
        <end position="291"/>
    </location>
</feature>